<feature type="domain" description="(S)-ureidoglycine aminohydrolase cupin" evidence="1">
    <location>
        <begin position="45"/>
        <end position="118"/>
    </location>
</feature>
<proteinExistence type="predicted"/>
<keyword evidence="3" id="KW-1185">Reference proteome</keyword>
<dbReference type="Gene3D" id="2.60.120.10">
    <property type="entry name" value="Jelly Rolls"/>
    <property type="match status" value="1"/>
</dbReference>
<dbReference type="EMBL" id="JAZHGC010000004">
    <property type="protein sequence ID" value="MEM5285399.1"/>
    <property type="molecule type" value="Genomic_DNA"/>
</dbReference>
<evidence type="ECO:0000313" key="3">
    <source>
        <dbReference type="Proteomes" id="UP001494588"/>
    </source>
</evidence>
<sequence>MSLTAIKPGIAISELDSWGSLSGIGGEILEGGDVQAYGKLTHGAPTEPVSAAYFGTSKGRFRLVYPFDEQAVIVSGEVKITDESTGDTRHFKAGDSWFVKKGTSTVWDVLSDGFVKHYLAVS</sequence>
<dbReference type="SUPFAM" id="SSF51182">
    <property type="entry name" value="RmlC-like cupins"/>
    <property type="match status" value="1"/>
</dbReference>
<dbReference type="InterPro" id="IPR008579">
    <property type="entry name" value="UGlyAH_Cupin_dom"/>
</dbReference>
<organism evidence="2 3">
    <name type="scientific">Paraburkholderia sabiae</name>
    <dbReference type="NCBI Taxonomy" id="273251"/>
    <lineage>
        <taxon>Bacteria</taxon>
        <taxon>Pseudomonadati</taxon>
        <taxon>Pseudomonadota</taxon>
        <taxon>Betaproteobacteria</taxon>
        <taxon>Burkholderiales</taxon>
        <taxon>Burkholderiaceae</taxon>
        <taxon>Paraburkholderia</taxon>
    </lineage>
</organism>
<reference evidence="2 3" key="1">
    <citation type="submission" date="2024-01" db="EMBL/GenBank/DDBJ databases">
        <title>The diversity of rhizobia nodulating Mimosa spp. in eleven states of Brazil covering several biomes is determined by host plant, location, and edaphic factors.</title>
        <authorList>
            <person name="Rouws L."/>
            <person name="Barauna A."/>
            <person name="Beukes C."/>
            <person name="De Faria S.M."/>
            <person name="Gross E."/>
            <person name="Dos Reis Junior F.B."/>
            <person name="Simon M."/>
            <person name="Maluk M."/>
            <person name="Odee D.W."/>
            <person name="Kenicer G."/>
            <person name="Young J.P.W."/>
            <person name="Reis V.M."/>
            <person name="Zilli J."/>
            <person name="James E.K."/>
        </authorList>
    </citation>
    <scope>NUCLEOTIDE SEQUENCE [LARGE SCALE GENOMIC DNA]</scope>
    <source>
        <strain evidence="2 3">JPY77</strain>
    </source>
</reference>
<accession>A0ABU9Q7M0</accession>
<protein>
    <submittedName>
        <fullName evidence="2">Cupin domain-containing protein</fullName>
    </submittedName>
</protein>
<gene>
    <name evidence="2" type="ORF">V4C55_06755</name>
</gene>
<evidence type="ECO:0000313" key="2">
    <source>
        <dbReference type="EMBL" id="MEM5285399.1"/>
    </source>
</evidence>
<dbReference type="InterPro" id="IPR011051">
    <property type="entry name" value="RmlC_Cupin_sf"/>
</dbReference>
<dbReference type="RefSeq" id="WP_201647779.1">
    <property type="nucleotide sequence ID" value="NZ_CAJHCS010000001.1"/>
</dbReference>
<evidence type="ECO:0000259" key="1">
    <source>
        <dbReference type="Pfam" id="PF05899"/>
    </source>
</evidence>
<dbReference type="PANTHER" id="PTHR40943">
    <property type="entry name" value="CYTOPLASMIC PROTEIN-RELATED"/>
    <property type="match status" value="1"/>
</dbReference>
<dbReference type="Pfam" id="PF05899">
    <property type="entry name" value="Cupin_3"/>
    <property type="match status" value="1"/>
</dbReference>
<comment type="caution">
    <text evidence="2">The sequence shown here is derived from an EMBL/GenBank/DDBJ whole genome shotgun (WGS) entry which is preliminary data.</text>
</comment>
<dbReference type="InterPro" id="IPR014710">
    <property type="entry name" value="RmlC-like_jellyroll"/>
</dbReference>
<dbReference type="Proteomes" id="UP001494588">
    <property type="component" value="Unassembled WGS sequence"/>
</dbReference>
<dbReference type="PANTHER" id="PTHR40943:SF1">
    <property type="entry name" value="CYTOPLASMIC PROTEIN"/>
    <property type="match status" value="1"/>
</dbReference>
<name>A0ABU9Q7M0_9BURK</name>